<evidence type="ECO:0000313" key="1">
    <source>
        <dbReference type="EMBL" id="KAJ9480591.1"/>
    </source>
</evidence>
<sequence length="97" mass="10964">MRAHNISGTKNCYPRVSLSYGELNMTKTHYKAYPKFESPLYSRAALNQDHRGPASQGSAIVRIKGGVIMPKSEVIMNFKDIFSPFGAYGQMKIYRED</sequence>
<name>A0AAI9T5G1_PENTH</name>
<dbReference type="AlphaFoldDB" id="A0AAI9T5G1"/>
<comment type="caution">
    <text evidence="1">The sequence shown here is derived from an EMBL/GenBank/DDBJ whole genome shotgun (WGS) entry which is preliminary data.</text>
</comment>
<dbReference type="EMBL" id="LACB01001270">
    <property type="protein sequence ID" value="KAJ9480591.1"/>
    <property type="molecule type" value="Genomic_DNA"/>
</dbReference>
<evidence type="ECO:0000313" key="2">
    <source>
        <dbReference type="Proteomes" id="UP001227192"/>
    </source>
</evidence>
<proteinExistence type="predicted"/>
<keyword evidence="2" id="KW-1185">Reference proteome</keyword>
<accession>A0AAI9T5G1</accession>
<reference evidence="1" key="2">
    <citation type="journal article" date="2016" name="Fungal Biol.">
        <title>Ochratoxin A production by Penicillium thymicola.</title>
        <authorList>
            <person name="Nguyen H.D.T."/>
            <person name="McMullin D.R."/>
            <person name="Ponomareva E."/>
            <person name="Riley R."/>
            <person name="Pomraning K.R."/>
            <person name="Baker S.E."/>
            <person name="Seifert K.A."/>
        </authorList>
    </citation>
    <scope>NUCLEOTIDE SEQUENCE</scope>
    <source>
        <strain evidence="1">DAOM 180753</strain>
    </source>
</reference>
<dbReference type="Proteomes" id="UP001227192">
    <property type="component" value="Unassembled WGS sequence"/>
</dbReference>
<reference evidence="1" key="1">
    <citation type="submission" date="2015-06" db="EMBL/GenBank/DDBJ databases">
        <authorList>
            <person name="Nguyen H."/>
        </authorList>
    </citation>
    <scope>NUCLEOTIDE SEQUENCE</scope>
    <source>
        <strain evidence="1">DAOM 180753</strain>
    </source>
</reference>
<gene>
    <name evidence="1" type="ORF">VN97_g12960</name>
</gene>
<organism evidence="1 2">
    <name type="scientific">Penicillium thymicola</name>
    <dbReference type="NCBI Taxonomy" id="293382"/>
    <lineage>
        <taxon>Eukaryota</taxon>
        <taxon>Fungi</taxon>
        <taxon>Dikarya</taxon>
        <taxon>Ascomycota</taxon>
        <taxon>Pezizomycotina</taxon>
        <taxon>Eurotiomycetes</taxon>
        <taxon>Eurotiomycetidae</taxon>
        <taxon>Eurotiales</taxon>
        <taxon>Aspergillaceae</taxon>
        <taxon>Penicillium</taxon>
    </lineage>
</organism>
<protein>
    <submittedName>
        <fullName evidence="1">Uncharacterized protein</fullName>
    </submittedName>
</protein>